<dbReference type="Gene3D" id="1.10.340.30">
    <property type="entry name" value="Hypothetical protein, domain 2"/>
    <property type="match status" value="1"/>
</dbReference>
<dbReference type="InterPro" id="IPR052891">
    <property type="entry name" value="DNA-3mA_glycosylase"/>
</dbReference>
<dbReference type="Proteomes" id="UP000665043">
    <property type="component" value="Chromosome"/>
</dbReference>
<dbReference type="PANTHER" id="PTHR30037:SF4">
    <property type="entry name" value="DNA-3-METHYLADENINE GLYCOSYLASE I"/>
    <property type="match status" value="1"/>
</dbReference>
<dbReference type="RefSeq" id="WP_209365475.1">
    <property type="nucleotide sequence ID" value="NZ_CP046956.1"/>
</dbReference>
<evidence type="ECO:0000313" key="1">
    <source>
        <dbReference type="EMBL" id="QTN00335.1"/>
    </source>
</evidence>
<accession>A0ABX7VTX8</accession>
<dbReference type="PANTHER" id="PTHR30037">
    <property type="entry name" value="DNA-3-METHYLADENINE GLYCOSYLASE 1"/>
    <property type="match status" value="1"/>
</dbReference>
<dbReference type="Pfam" id="PF03352">
    <property type="entry name" value="Adenine_glyco"/>
    <property type="match status" value="1"/>
</dbReference>
<name>A0ABX7VTX8_9BACI</name>
<dbReference type="InterPro" id="IPR005019">
    <property type="entry name" value="Adenine_glyco"/>
</dbReference>
<organism evidence="1 2">
    <name type="scientific">Sediminibacillus dalangtanensis</name>
    <dbReference type="NCBI Taxonomy" id="2729421"/>
    <lineage>
        <taxon>Bacteria</taxon>
        <taxon>Bacillati</taxon>
        <taxon>Bacillota</taxon>
        <taxon>Bacilli</taxon>
        <taxon>Bacillales</taxon>
        <taxon>Bacillaceae</taxon>
        <taxon>Sediminibacillus</taxon>
    </lineage>
</organism>
<dbReference type="EMBL" id="CP046956">
    <property type="protein sequence ID" value="QTN00335.1"/>
    <property type="molecule type" value="Genomic_DNA"/>
</dbReference>
<evidence type="ECO:0000313" key="2">
    <source>
        <dbReference type="Proteomes" id="UP000665043"/>
    </source>
</evidence>
<reference evidence="1 2" key="1">
    <citation type="submission" date="2019-12" db="EMBL/GenBank/DDBJ databases">
        <title>The whole genome sequencing of a strain isolated from a Mars analog, Dalangtan Playa.</title>
        <authorList>
            <person name="Huang T."/>
        </authorList>
    </citation>
    <scope>NUCLEOTIDE SEQUENCE [LARGE SCALE GENOMIC DNA]</scope>
    <source>
        <strain evidence="1 2">DP4-553-S</strain>
    </source>
</reference>
<dbReference type="SUPFAM" id="SSF48150">
    <property type="entry name" value="DNA-glycosylase"/>
    <property type="match status" value="1"/>
</dbReference>
<gene>
    <name evidence="1" type="ORF">ERJ70_14120</name>
</gene>
<proteinExistence type="predicted"/>
<keyword evidence="2" id="KW-1185">Reference proteome</keyword>
<protein>
    <submittedName>
        <fullName evidence="1">DNA-3-methyladenine glycosylase I</fullName>
    </submittedName>
</protein>
<dbReference type="InterPro" id="IPR011257">
    <property type="entry name" value="DNA_glycosylase"/>
</dbReference>
<sequence length="193" mass="21968">MSGQKICPWAESGSLMKEYHDQEWGIPNKDDTYLFEMLNLEGAQAGLSWSTILNKREGYRQAFHHFDIDKCAALSDDDLEKILSTGEVVRHRLKINAVRKNAVAAQQVAKEYGSLSTYIWQFSDQKQIVNHWREAGQVPAQNEMSVVISKDLKKRGFTFVGPVIIYSFLQAIGVYDDHLTTCPCHTDNHNSVF</sequence>